<dbReference type="Proteomes" id="UP000449906">
    <property type="component" value="Unassembled WGS sequence"/>
</dbReference>
<keyword evidence="3" id="KW-0804">Transcription</keyword>
<dbReference type="GO" id="GO:0003700">
    <property type="term" value="F:DNA-binding transcription factor activity"/>
    <property type="evidence" value="ECO:0007669"/>
    <property type="project" value="TreeGrafter"/>
</dbReference>
<name>A0A7J5DTI6_NOCSI</name>
<sequence length="195" mass="21201">MSSQVFETPRQGLNRRQAETVERLLTAGLAELRVVGHEALTIRTVAQRAGVSPATAYTYLASKNHLFAELFWRHLNGAHLRVSTDGTAVERLQATMRALTARIVEEPELAAAVTPALLGTDPDVARLRLKIGGEFLARFEAALREPRRPADPAVLDVLVLTFSGALLQAGMGLLTYDQIAERLVSAVDVILRGNP</sequence>
<dbReference type="InterPro" id="IPR009057">
    <property type="entry name" value="Homeodomain-like_sf"/>
</dbReference>
<dbReference type="RefSeq" id="WP_151582151.1">
    <property type="nucleotide sequence ID" value="NZ_WBVM01000003.1"/>
</dbReference>
<proteinExistence type="predicted"/>
<gene>
    <name evidence="6" type="ORF">F9L07_23580</name>
</gene>
<evidence type="ECO:0000256" key="3">
    <source>
        <dbReference type="ARBA" id="ARBA00023163"/>
    </source>
</evidence>
<dbReference type="GO" id="GO:0000976">
    <property type="term" value="F:transcription cis-regulatory region binding"/>
    <property type="evidence" value="ECO:0007669"/>
    <property type="project" value="TreeGrafter"/>
</dbReference>
<evidence type="ECO:0000256" key="2">
    <source>
        <dbReference type="ARBA" id="ARBA00023125"/>
    </source>
</evidence>
<protein>
    <submittedName>
        <fullName evidence="6">TetR/AcrR family transcriptional regulator</fullName>
    </submittedName>
</protein>
<evidence type="ECO:0000313" key="7">
    <source>
        <dbReference type="Proteomes" id="UP000449906"/>
    </source>
</evidence>
<organism evidence="6 7">
    <name type="scientific">Nocardioides simplex</name>
    <name type="common">Arthrobacter simplex</name>
    <dbReference type="NCBI Taxonomy" id="2045"/>
    <lineage>
        <taxon>Bacteria</taxon>
        <taxon>Bacillati</taxon>
        <taxon>Actinomycetota</taxon>
        <taxon>Actinomycetes</taxon>
        <taxon>Propionibacteriales</taxon>
        <taxon>Nocardioidaceae</taxon>
        <taxon>Pimelobacter</taxon>
    </lineage>
</organism>
<dbReference type="EMBL" id="WBVM01000003">
    <property type="protein sequence ID" value="KAB2808484.1"/>
    <property type="molecule type" value="Genomic_DNA"/>
</dbReference>
<dbReference type="Gene3D" id="1.10.357.10">
    <property type="entry name" value="Tetracycline Repressor, domain 2"/>
    <property type="match status" value="1"/>
</dbReference>
<evidence type="ECO:0000313" key="6">
    <source>
        <dbReference type="EMBL" id="KAB2808484.1"/>
    </source>
</evidence>
<evidence type="ECO:0000259" key="5">
    <source>
        <dbReference type="PROSITE" id="PS50977"/>
    </source>
</evidence>
<dbReference type="Pfam" id="PF00440">
    <property type="entry name" value="TetR_N"/>
    <property type="match status" value="1"/>
</dbReference>
<dbReference type="PANTHER" id="PTHR30055:SF234">
    <property type="entry name" value="HTH-TYPE TRANSCRIPTIONAL REGULATOR BETI"/>
    <property type="match status" value="1"/>
</dbReference>
<keyword evidence="1" id="KW-0805">Transcription regulation</keyword>
<dbReference type="PANTHER" id="PTHR30055">
    <property type="entry name" value="HTH-TYPE TRANSCRIPTIONAL REGULATOR RUTR"/>
    <property type="match status" value="1"/>
</dbReference>
<dbReference type="PROSITE" id="PS50977">
    <property type="entry name" value="HTH_TETR_2"/>
    <property type="match status" value="1"/>
</dbReference>
<feature type="domain" description="HTH tetR-type" evidence="5">
    <location>
        <begin position="18"/>
        <end position="78"/>
    </location>
</feature>
<reference evidence="6 7" key="1">
    <citation type="submission" date="2019-09" db="EMBL/GenBank/DDBJ databases">
        <title>Pimelobacter sp. isolated from Paulinella.</title>
        <authorList>
            <person name="Jeong S.E."/>
        </authorList>
    </citation>
    <scope>NUCLEOTIDE SEQUENCE [LARGE SCALE GENOMIC DNA]</scope>
    <source>
        <strain evidence="6 7">Pch-N</strain>
    </source>
</reference>
<evidence type="ECO:0000256" key="1">
    <source>
        <dbReference type="ARBA" id="ARBA00023015"/>
    </source>
</evidence>
<feature type="DNA-binding region" description="H-T-H motif" evidence="4">
    <location>
        <begin position="41"/>
        <end position="60"/>
    </location>
</feature>
<accession>A0A7J5DTI6</accession>
<dbReference type="InterPro" id="IPR001647">
    <property type="entry name" value="HTH_TetR"/>
</dbReference>
<evidence type="ECO:0000256" key="4">
    <source>
        <dbReference type="PROSITE-ProRule" id="PRU00335"/>
    </source>
</evidence>
<dbReference type="InterPro" id="IPR050109">
    <property type="entry name" value="HTH-type_TetR-like_transc_reg"/>
</dbReference>
<comment type="caution">
    <text evidence="6">The sequence shown here is derived from an EMBL/GenBank/DDBJ whole genome shotgun (WGS) entry which is preliminary data.</text>
</comment>
<dbReference type="SUPFAM" id="SSF46689">
    <property type="entry name" value="Homeodomain-like"/>
    <property type="match status" value="1"/>
</dbReference>
<keyword evidence="2 4" id="KW-0238">DNA-binding</keyword>
<dbReference type="AlphaFoldDB" id="A0A7J5DTI6"/>